<evidence type="ECO:0000313" key="12">
    <source>
        <dbReference type="EMBL" id="CUH92673.1"/>
    </source>
</evidence>
<dbReference type="InterPro" id="IPR038371">
    <property type="entry name" value="Cu_polyphenol_OxRdtase_sf"/>
</dbReference>
<dbReference type="NCBIfam" id="TIGR00726">
    <property type="entry name" value="peptidoglycan editing factor PgeF"/>
    <property type="match status" value="1"/>
</dbReference>
<evidence type="ECO:0000256" key="10">
    <source>
        <dbReference type="ARBA" id="ARBA00049893"/>
    </source>
</evidence>
<comment type="catalytic activity">
    <reaction evidence="8">
        <text>adenosine + H2O + H(+) = inosine + NH4(+)</text>
        <dbReference type="Rhea" id="RHEA:24408"/>
        <dbReference type="ChEBI" id="CHEBI:15377"/>
        <dbReference type="ChEBI" id="CHEBI:15378"/>
        <dbReference type="ChEBI" id="CHEBI:16335"/>
        <dbReference type="ChEBI" id="CHEBI:17596"/>
        <dbReference type="ChEBI" id="CHEBI:28938"/>
        <dbReference type="EC" id="3.5.4.4"/>
    </reaction>
    <physiologicalReaction direction="left-to-right" evidence="8">
        <dbReference type="Rhea" id="RHEA:24409"/>
    </physiologicalReaction>
</comment>
<keyword evidence="4" id="KW-0808">Transferase</keyword>
<dbReference type="SUPFAM" id="SSF64438">
    <property type="entry name" value="CNF1/YfiH-like putative cysteine hydrolases"/>
    <property type="match status" value="1"/>
</dbReference>
<dbReference type="RefSeq" id="WP_058258022.1">
    <property type="nucleotide sequence ID" value="NZ_DUPS01000029.1"/>
</dbReference>
<evidence type="ECO:0000256" key="7">
    <source>
        <dbReference type="ARBA" id="ARBA00022833"/>
    </source>
</evidence>
<gene>
    <name evidence="12" type="ORF">SD1D_1127</name>
</gene>
<keyword evidence="6" id="KW-0378">Hydrolase</keyword>
<keyword evidence="7" id="KW-0862">Zinc</keyword>
<dbReference type="Gene3D" id="3.60.140.10">
    <property type="entry name" value="CNF1/YfiH-like putative cysteine hydrolases"/>
    <property type="match status" value="1"/>
</dbReference>
<accession>A0A0K8J5R4</accession>
<dbReference type="PANTHER" id="PTHR30616:SF2">
    <property type="entry name" value="PURINE NUCLEOSIDE PHOSPHORYLASE LACC1"/>
    <property type="match status" value="1"/>
</dbReference>
<keyword evidence="13" id="KW-1185">Reference proteome</keyword>
<dbReference type="GO" id="GO:0017061">
    <property type="term" value="F:S-methyl-5-thioadenosine phosphorylase activity"/>
    <property type="evidence" value="ECO:0007669"/>
    <property type="project" value="UniProtKB-EC"/>
</dbReference>
<dbReference type="GO" id="GO:0016787">
    <property type="term" value="F:hydrolase activity"/>
    <property type="evidence" value="ECO:0007669"/>
    <property type="project" value="UniProtKB-KW"/>
</dbReference>
<evidence type="ECO:0000256" key="8">
    <source>
        <dbReference type="ARBA" id="ARBA00047989"/>
    </source>
</evidence>
<dbReference type="KEGG" id="hsd:SD1D_1127"/>
<comment type="catalytic activity">
    <reaction evidence="1">
        <text>inosine + phosphate = alpha-D-ribose 1-phosphate + hypoxanthine</text>
        <dbReference type="Rhea" id="RHEA:27646"/>
        <dbReference type="ChEBI" id="CHEBI:17368"/>
        <dbReference type="ChEBI" id="CHEBI:17596"/>
        <dbReference type="ChEBI" id="CHEBI:43474"/>
        <dbReference type="ChEBI" id="CHEBI:57720"/>
        <dbReference type="EC" id="2.4.2.1"/>
    </reaction>
    <physiologicalReaction direction="left-to-right" evidence="1">
        <dbReference type="Rhea" id="RHEA:27647"/>
    </physiologicalReaction>
</comment>
<evidence type="ECO:0000256" key="11">
    <source>
        <dbReference type="RuleBase" id="RU361274"/>
    </source>
</evidence>
<dbReference type="Pfam" id="PF02578">
    <property type="entry name" value="Cu-oxidase_4"/>
    <property type="match status" value="1"/>
</dbReference>
<evidence type="ECO:0000256" key="5">
    <source>
        <dbReference type="ARBA" id="ARBA00022723"/>
    </source>
</evidence>
<organism evidence="12 13">
    <name type="scientific">Herbinix luporum</name>
    <dbReference type="NCBI Taxonomy" id="1679721"/>
    <lineage>
        <taxon>Bacteria</taxon>
        <taxon>Bacillati</taxon>
        <taxon>Bacillota</taxon>
        <taxon>Clostridia</taxon>
        <taxon>Lachnospirales</taxon>
        <taxon>Lachnospiraceae</taxon>
        <taxon>Herbinix</taxon>
    </lineage>
</organism>
<dbReference type="Proteomes" id="UP000196053">
    <property type="component" value="Chromosome I"/>
</dbReference>
<comment type="catalytic activity">
    <reaction evidence="10">
        <text>S-methyl-5'-thioadenosine + phosphate = 5-(methylsulfanyl)-alpha-D-ribose 1-phosphate + adenine</text>
        <dbReference type="Rhea" id="RHEA:11852"/>
        <dbReference type="ChEBI" id="CHEBI:16708"/>
        <dbReference type="ChEBI" id="CHEBI:17509"/>
        <dbReference type="ChEBI" id="CHEBI:43474"/>
        <dbReference type="ChEBI" id="CHEBI:58533"/>
        <dbReference type="EC" id="2.4.2.28"/>
    </reaction>
    <physiologicalReaction direction="left-to-right" evidence="10">
        <dbReference type="Rhea" id="RHEA:11853"/>
    </physiologicalReaction>
</comment>
<dbReference type="InterPro" id="IPR003730">
    <property type="entry name" value="Cu_polyphenol_OxRdtase"/>
</dbReference>
<evidence type="ECO:0000256" key="6">
    <source>
        <dbReference type="ARBA" id="ARBA00022801"/>
    </source>
</evidence>
<evidence type="ECO:0000256" key="3">
    <source>
        <dbReference type="ARBA" id="ARBA00007353"/>
    </source>
</evidence>
<protein>
    <recommendedName>
        <fullName evidence="11">Purine nucleoside phosphorylase</fullName>
    </recommendedName>
</protein>
<comment type="catalytic activity">
    <reaction evidence="9">
        <text>adenosine + phosphate = alpha-D-ribose 1-phosphate + adenine</text>
        <dbReference type="Rhea" id="RHEA:27642"/>
        <dbReference type="ChEBI" id="CHEBI:16335"/>
        <dbReference type="ChEBI" id="CHEBI:16708"/>
        <dbReference type="ChEBI" id="CHEBI:43474"/>
        <dbReference type="ChEBI" id="CHEBI:57720"/>
        <dbReference type="EC" id="2.4.2.1"/>
    </reaction>
    <physiologicalReaction direction="left-to-right" evidence="9">
        <dbReference type="Rhea" id="RHEA:27643"/>
    </physiologicalReaction>
</comment>
<evidence type="ECO:0000256" key="1">
    <source>
        <dbReference type="ARBA" id="ARBA00000553"/>
    </source>
</evidence>
<evidence type="ECO:0000256" key="2">
    <source>
        <dbReference type="ARBA" id="ARBA00003215"/>
    </source>
</evidence>
<dbReference type="PANTHER" id="PTHR30616">
    <property type="entry name" value="UNCHARACTERIZED PROTEIN YFIH"/>
    <property type="match status" value="1"/>
</dbReference>
<keyword evidence="5" id="KW-0479">Metal-binding</keyword>
<comment type="similarity">
    <text evidence="3 11">Belongs to the purine nucleoside phosphorylase YfiH/LACC1 family.</text>
</comment>
<dbReference type="AlphaFoldDB" id="A0A0K8J5R4"/>
<dbReference type="InterPro" id="IPR011324">
    <property type="entry name" value="Cytotoxic_necrot_fac-like_cat"/>
</dbReference>
<sequence length="283" mass="31031">MTFKDSNKARLNRGAAAPYIEFPPLSDIPFIVHGFSTRLGGVSTGIFSSMNLGADSSPYKDNPDNIKENYIRIAESIGVEADSLVISDQVHKTNIRLVDEKDRGKGFMISKDYKEIDGLITNTPNITLVTKYADCVPLYFVDPKNKAIGLSHSGWKGTVGRIGQKTVDEMGKAFGSKATDIIALIGPSICMDCYEVGEDVASQFENAFSIKGDNISILTKNHRGRYQLNLWEANKRVLLEAGLFEENIHISGVCTSCNSELLFSHRKSKGLRGSLAAFLAIKD</sequence>
<proteinExistence type="inferred from homology"/>
<dbReference type="OrthoDB" id="4279at2"/>
<name>A0A0K8J5R4_9FIRM</name>
<dbReference type="CDD" id="cd16833">
    <property type="entry name" value="YfiH"/>
    <property type="match status" value="1"/>
</dbReference>
<evidence type="ECO:0000256" key="4">
    <source>
        <dbReference type="ARBA" id="ARBA00022679"/>
    </source>
</evidence>
<dbReference type="EMBL" id="LN879430">
    <property type="protein sequence ID" value="CUH92673.1"/>
    <property type="molecule type" value="Genomic_DNA"/>
</dbReference>
<dbReference type="GO" id="GO:0005507">
    <property type="term" value="F:copper ion binding"/>
    <property type="evidence" value="ECO:0007669"/>
    <property type="project" value="TreeGrafter"/>
</dbReference>
<comment type="function">
    <text evidence="2">Purine nucleoside enzyme that catalyzes the phosphorolysis of adenosine and inosine nucleosides, yielding D-ribose 1-phosphate and the respective free bases, adenine and hypoxanthine. Also catalyzes the phosphorolysis of S-methyl-5'-thioadenosine into adenine and S-methyl-5-thio-alpha-D-ribose 1-phosphate. Also has adenosine deaminase activity.</text>
</comment>
<evidence type="ECO:0000256" key="9">
    <source>
        <dbReference type="ARBA" id="ARBA00048968"/>
    </source>
</evidence>
<reference evidence="13" key="1">
    <citation type="submission" date="2015-09" db="EMBL/GenBank/DDBJ databases">
        <authorList>
            <person name="Wibberg D."/>
        </authorList>
    </citation>
    <scope>NUCLEOTIDE SEQUENCE [LARGE SCALE GENOMIC DNA]</scope>
    <source>
        <strain evidence="13">SD1D</strain>
    </source>
</reference>
<evidence type="ECO:0000313" key="13">
    <source>
        <dbReference type="Proteomes" id="UP000196053"/>
    </source>
</evidence>